<organism evidence="4 5">
    <name type="scientific">Sitta europaea</name>
    <name type="common">Eurasian nuthatch</name>
    <dbReference type="NCBI Taxonomy" id="50251"/>
    <lineage>
        <taxon>Eukaryota</taxon>
        <taxon>Metazoa</taxon>
        <taxon>Chordata</taxon>
        <taxon>Craniata</taxon>
        <taxon>Vertebrata</taxon>
        <taxon>Euteleostomi</taxon>
        <taxon>Archelosauria</taxon>
        <taxon>Archosauria</taxon>
        <taxon>Dinosauria</taxon>
        <taxon>Saurischia</taxon>
        <taxon>Theropoda</taxon>
        <taxon>Coelurosauria</taxon>
        <taxon>Aves</taxon>
        <taxon>Neognathae</taxon>
        <taxon>Neoaves</taxon>
        <taxon>Telluraves</taxon>
        <taxon>Australaves</taxon>
        <taxon>Passeriformes</taxon>
        <taxon>Sittidae</taxon>
        <taxon>Sitta</taxon>
    </lineage>
</organism>
<dbReference type="PANTHER" id="PTHR11532">
    <property type="entry name" value="PROTEASE M14 CARBOXYPEPTIDASE"/>
    <property type="match status" value="1"/>
</dbReference>
<evidence type="ECO:0000313" key="4">
    <source>
        <dbReference type="EMBL" id="NXO75268.1"/>
    </source>
</evidence>
<dbReference type="GO" id="GO:0006518">
    <property type="term" value="P:peptide metabolic process"/>
    <property type="evidence" value="ECO:0007669"/>
    <property type="project" value="TreeGrafter"/>
</dbReference>
<name>A0A7L1UQT6_SITEU</name>
<dbReference type="EMBL" id="VXBS01000440">
    <property type="protein sequence ID" value="NXO75268.1"/>
    <property type="molecule type" value="Genomic_DNA"/>
</dbReference>
<dbReference type="InterPro" id="IPR057246">
    <property type="entry name" value="CARBOXYPEPT_ZN_1"/>
</dbReference>
<dbReference type="GO" id="GO:0005615">
    <property type="term" value="C:extracellular space"/>
    <property type="evidence" value="ECO:0007669"/>
    <property type="project" value="TreeGrafter"/>
</dbReference>
<sequence>SSYYTQQNEVTSMDNLDFRHHSYKDMRQVGMLGGQRQQGMEYSRGLKIYAMEVSDNPGEHETGEPEFRYTAGLHGNEALGRELLLLLMQFLCKEYQDGNPRVRGLVTDTRIHLVPSLNPDGYELAHEAGSELGNWALGHWTEEGFDLFENFPDLASALWAAEERRLVPHQFPNHHIPIPE</sequence>
<evidence type="ECO:0000259" key="3">
    <source>
        <dbReference type="PROSITE" id="PS52035"/>
    </source>
</evidence>
<comment type="similarity">
    <text evidence="1 2">Belongs to the peptidase M14 family.</text>
</comment>
<dbReference type="GO" id="GO:0008270">
    <property type="term" value="F:zinc ion binding"/>
    <property type="evidence" value="ECO:0007669"/>
    <property type="project" value="InterPro"/>
</dbReference>
<evidence type="ECO:0000256" key="1">
    <source>
        <dbReference type="ARBA" id="ARBA00005988"/>
    </source>
</evidence>
<dbReference type="Proteomes" id="UP000583915">
    <property type="component" value="Unassembled WGS sequence"/>
</dbReference>
<dbReference type="PANTHER" id="PTHR11532:SF48">
    <property type="entry name" value="ADIPOCYTE ENHANCER-BINDING PROTEIN 1"/>
    <property type="match status" value="1"/>
</dbReference>
<evidence type="ECO:0000313" key="5">
    <source>
        <dbReference type="Proteomes" id="UP000583915"/>
    </source>
</evidence>
<proteinExistence type="inferred from homology"/>
<dbReference type="SUPFAM" id="SSF53187">
    <property type="entry name" value="Zn-dependent exopeptidases"/>
    <property type="match status" value="1"/>
</dbReference>
<dbReference type="Pfam" id="PF00246">
    <property type="entry name" value="Peptidase_M14"/>
    <property type="match status" value="1"/>
</dbReference>
<dbReference type="GO" id="GO:0004181">
    <property type="term" value="F:metallocarboxypeptidase activity"/>
    <property type="evidence" value="ECO:0007669"/>
    <property type="project" value="InterPro"/>
</dbReference>
<dbReference type="PROSITE" id="PS00132">
    <property type="entry name" value="CARBOXYPEPT_ZN_1"/>
    <property type="match status" value="1"/>
</dbReference>
<protein>
    <submittedName>
        <fullName evidence="4">AEBP1 protein</fullName>
    </submittedName>
</protein>
<dbReference type="InterPro" id="IPR000834">
    <property type="entry name" value="Peptidase_M14"/>
</dbReference>
<keyword evidence="5" id="KW-1185">Reference proteome</keyword>
<dbReference type="GO" id="GO:0000977">
    <property type="term" value="F:RNA polymerase II transcription regulatory region sequence-specific DNA binding"/>
    <property type="evidence" value="ECO:0007669"/>
    <property type="project" value="TreeGrafter"/>
</dbReference>
<dbReference type="InterPro" id="IPR050753">
    <property type="entry name" value="Peptidase_M14_domain"/>
</dbReference>
<comment type="caution">
    <text evidence="2">Lacks conserved residue(s) required for the propagation of feature annotation.</text>
</comment>
<dbReference type="PROSITE" id="PS52035">
    <property type="entry name" value="PEPTIDASE_M14"/>
    <property type="match status" value="1"/>
</dbReference>
<dbReference type="GO" id="GO:0016485">
    <property type="term" value="P:protein processing"/>
    <property type="evidence" value="ECO:0007669"/>
    <property type="project" value="TreeGrafter"/>
</dbReference>
<dbReference type="GO" id="GO:0001227">
    <property type="term" value="F:DNA-binding transcription repressor activity, RNA polymerase II-specific"/>
    <property type="evidence" value="ECO:0007669"/>
    <property type="project" value="TreeGrafter"/>
</dbReference>
<comment type="caution">
    <text evidence="4">The sequence shown here is derived from an EMBL/GenBank/DDBJ whole genome shotgun (WGS) entry which is preliminary data.</text>
</comment>
<reference evidence="4 5" key="1">
    <citation type="submission" date="2019-09" db="EMBL/GenBank/DDBJ databases">
        <title>Bird 10,000 Genomes (B10K) Project - Family phase.</title>
        <authorList>
            <person name="Zhang G."/>
        </authorList>
    </citation>
    <scope>NUCLEOTIDE SEQUENCE [LARGE SCALE GENOMIC DNA]</scope>
    <source>
        <strain evidence="4">B10K-DU-002-25</strain>
        <tissue evidence="4">Muscle</tissue>
    </source>
</reference>
<dbReference type="AlphaFoldDB" id="A0A7L1UQT6"/>
<gene>
    <name evidence="4" type="primary">Aebp1_0</name>
    <name evidence="4" type="ORF">SITEUR_R08011</name>
</gene>
<feature type="domain" description="Peptidase M14" evidence="3">
    <location>
        <begin position="2"/>
        <end position="180"/>
    </location>
</feature>
<accession>A0A7L1UQT6</accession>
<feature type="non-terminal residue" evidence="4">
    <location>
        <position position="180"/>
    </location>
</feature>
<evidence type="ECO:0000256" key="2">
    <source>
        <dbReference type="PROSITE-ProRule" id="PRU01379"/>
    </source>
</evidence>
<feature type="non-terminal residue" evidence="4">
    <location>
        <position position="1"/>
    </location>
</feature>
<dbReference type="Gene3D" id="3.40.630.10">
    <property type="entry name" value="Zn peptidases"/>
    <property type="match status" value="1"/>
</dbReference>